<proteinExistence type="inferred from homology"/>
<feature type="transmembrane region" description="Helical" evidence="8">
    <location>
        <begin position="280"/>
        <end position="310"/>
    </location>
</feature>
<dbReference type="OrthoDB" id="9774600at2"/>
<dbReference type="Pfam" id="PF09594">
    <property type="entry name" value="GT87"/>
    <property type="match status" value="1"/>
</dbReference>
<keyword evidence="4 8" id="KW-0812">Transmembrane</keyword>
<comment type="caution">
    <text evidence="9">The sequence shown here is derived from an EMBL/GenBank/DDBJ whole genome shotgun (WGS) entry which is preliminary data.</text>
</comment>
<keyword evidence="3 9" id="KW-0808">Transferase</keyword>
<evidence type="ECO:0000256" key="2">
    <source>
        <dbReference type="ARBA" id="ARBA00022475"/>
    </source>
</evidence>
<keyword evidence="2" id="KW-1003">Cell membrane</keyword>
<dbReference type="GO" id="GO:0005886">
    <property type="term" value="C:plasma membrane"/>
    <property type="evidence" value="ECO:0007669"/>
    <property type="project" value="UniProtKB-SubCell"/>
</dbReference>
<dbReference type="InterPro" id="IPR018584">
    <property type="entry name" value="GT87"/>
</dbReference>
<evidence type="ECO:0000256" key="7">
    <source>
        <dbReference type="ARBA" id="ARBA00024033"/>
    </source>
</evidence>
<evidence type="ECO:0000256" key="5">
    <source>
        <dbReference type="ARBA" id="ARBA00022989"/>
    </source>
</evidence>
<evidence type="ECO:0000256" key="1">
    <source>
        <dbReference type="ARBA" id="ARBA00004651"/>
    </source>
</evidence>
<feature type="transmembrane region" description="Helical" evidence="8">
    <location>
        <begin position="162"/>
        <end position="183"/>
    </location>
</feature>
<feature type="transmembrane region" description="Helical" evidence="8">
    <location>
        <begin position="352"/>
        <end position="373"/>
    </location>
</feature>
<feature type="transmembrane region" description="Helical" evidence="8">
    <location>
        <begin position="189"/>
        <end position="208"/>
    </location>
</feature>
<keyword evidence="9" id="KW-0328">Glycosyltransferase</keyword>
<keyword evidence="6 8" id="KW-0472">Membrane</keyword>
<evidence type="ECO:0000256" key="4">
    <source>
        <dbReference type="ARBA" id="ARBA00022692"/>
    </source>
</evidence>
<organism evidence="9 10">
    <name type="scientific">Kribbella jejuensis</name>
    <dbReference type="NCBI Taxonomy" id="236068"/>
    <lineage>
        <taxon>Bacteria</taxon>
        <taxon>Bacillati</taxon>
        <taxon>Actinomycetota</taxon>
        <taxon>Actinomycetes</taxon>
        <taxon>Propionibacteriales</taxon>
        <taxon>Kribbellaceae</taxon>
        <taxon>Kribbella</taxon>
    </lineage>
</organism>
<evidence type="ECO:0000256" key="6">
    <source>
        <dbReference type="ARBA" id="ARBA00023136"/>
    </source>
</evidence>
<comment type="subcellular location">
    <subcellularLocation>
        <location evidence="1">Cell membrane</location>
        <topology evidence="1">Multi-pass membrane protein</topology>
    </subcellularLocation>
</comment>
<feature type="transmembrane region" description="Helical" evidence="8">
    <location>
        <begin position="322"/>
        <end position="340"/>
    </location>
</feature>
<dbReference type="Proteomes" id="UP000316298">
    <property type="component" value="Unassembled WGS sequence"/>
</dbReference>
<sequence length="396" mass="42743">MSIAQGNSWSKGLTALVVLLAVALLVLTWGHTGADLKVYRVGGWAILTDPSRLYDVHPAGMSMPFTYPIFAAILMAPVAVLPWPLAYALSIVVSLAAVALIWKVCLPALTTRPPVLALVALFAASLLLEPVRETLSYGQINLVLCAVVLSDALDLKHRGRGIGIGIAAGIKLTPLVFVAFLLVTGQRKAFLRASAAFLATVAAGFVIAPRTAFQYWTVIVNDHTRIGGLAYSGNQSWNGFLVRLSGDLGGGGVLWIGTVVLTAVAGLWLSRALWLAGRRLAAVSVCGLISVLCSPVSWSHHWVWVLPLGISLAACFDGRRRLVAAGLWYLAFVVAPIWWPPRRDNRELHWNLWQQLAGNAYLWLGLGAAAFLWTQLHPKRLALTPQLVNEPSTHLP</sequence>
<evidence type="ECO:0000313" key="9">
    <source>
        <dbReference type="EMBL" id="TQJ12161.1"/>
    </source>
</evidence>
<feature type="transmembrane region" description="Helical" evidence="8">
    <location>
        <begin position="69"/>
        <end position="102"/>
    </location>
</feature>
<reference evidence="9 10" key="1">
    <citation type="submission" date="2019-06" db="EMBL/GenBank/DDBJ databases">
        <title>Sequencing the genomes of 1000 actinobacteria strains.</title>
        <authorList>
            <person name="Klenk H.-P."/>
        </authorList>
    </citation>
    <scope>NUCLEOTIDE SEQUENCE [LARGE SCALE GENOMIC DNA]</scope>
    <source>
        <strain evidence="9 10">DSM 17305</strain>
    </source>
</reference>
<evidence type="ECO:0000313" key="10">
    <source>
        <dbReference type="Proteomes" id="UP000316298"/>
    </source>
</evidence>
<evidence type="ECO:0000256" key="3">
    <source>
        <dbReference type="ARBA" id="ARBA00022679"/>
    </source>
</evidence>
<dbReference type="AlphaFoldDB" id="A0A542EA09"/>
<comment type="similarity">
    <text evidence="7">Belongs to the glycosyltransferase 87 family.</text>
</comment>
<evidence type="ECO:0000256" key="8">
    <source>
        <dbReference type="SAM" id="Phobius"/>
    </source>
</evidence>
<dbReference type="RefSeq" id="WP_141859036.1">
    <property type="nucleotide sequence ID" value="NZ_BAAAKA010000005.1"/>
</dbReference>
<feature type="transmembrane region" description="Helical" evidence="8">
    <location>
        <begin position="12"/>
        <end position="30"/>
    </location>
</feature>
<dbReference type="EMBL" id="VFMM01000002">
    <property type="protein sequence ID" value="TQJ12161.1"/>
    <property type="molecule type" value="Genomic_DNA"/>
</dbReference>
<protein>
    <submittedName>
        <fullName evidence="9">Alpha-1,2-mannosyltransferase</fullName>
    </submittedName>
</protein>
<dbReference type="GO" id="GO:0016758">
    <property type="term" value="F:hexosyltransferase activity"/>
    <property type="evidence" value="ECO:0007669"/>
    <property type="project" value="InterPro"/>
</dbReference>
<gene>
    <name evidence="9" type="ORF">FB475_5090</name>
</gene>
<accession>A0A542EA09</accession>
<keyword evidence="10" id="KW-1185">Reference proteome</keyword>
<feature type="transmembrane region" description="Helical" evidence="8">
    <location>
        <begin position="253"/>
        <end position="274"/>
    </location>
</feature>
<name>A0A542EA09_9ACTN</name>
<keyword evidence="5 8" id="KW-1133">Transmembrane helix</keyword>